<dbReference type="PANTHER" id="PTHR12138">
    <property type="entry name" value="PRIMATE-EXPANDED PROTEIN FAMILY"/>
    <property type="match status" value="1"/>
</dbReference>
<reference evidence="2" key="1">
    <citation type="journal article" date="2007" name="Science">
        <title>Evolutionary and biomedical insights from the rhesus macaque genome.</title>
        <authorList>
            <person name="Gibbs R.A."/>
            <person name="Rogers J."/>
            <person name="Katze M.G."/>
            <person name="Bumgarner R."/>
            <person name="Weinstock G.M."/>
            <person name="Mardis E.R."/>
            <person name="Remington K.A."/>
            <person name="Strausberg R.L."/>
            <person name="Venter J.C."/>
            <person name="Wilson R.K."/>
            <person name="Batzer M.A."/>
            <person name="Bustamante C.D."/>
            <person name="Eichler E.E."/>
            <person name="Hahn M.W."/>
            <person name="Hardison R.C."/>
            <person name="Makova K.D."/>
            <person name="Miller W."/>
            <person name="Milosavljevic A."/>
            <person name="Palermo R.E."/>
            <person name="Siepel A."/>
            <person name="Sikela J.M."/>
            <person name="Attaway T."/>
            <person name="Bell S."/>
            <person name="Bernard K.E."/>
            <person name="Buhay C.J."/>
            <person name="Chandrabose M.N."/>
            <person name="Dao M."/>
            <person name="Davis C."/>
            <person name="Delehaunty K.D."/>
            <person name="Ding Y."/>
            <person name="Dinh H.H."/>
            <person name="Dugan-Rocha S."/>
            <person name="Fulton L.A."/>
            <person name="Gabisi R.A."/>
            <person name="Garner T.T."/>
            <person name="Godfrey J."/>
            <person name="Hawes A.C."/>
            <person name="Hernandez J."/>
            <person name="Hines S."/>
            <person name="Holder M."/>
            <person name="Hume J."/>
            <person name="Jhangiani S.N."/>
            <person name="Joshi V."/>
            <person name="Khan Z.M."/>
            <person name="Kirkness E.F."/>
            <person name="Cree A."/>
            <person name="Fowler R.G."/>
            <person name="Lee S."/>
            <person name="Lewis L.R."/>
            <person name="Li Z."/>
            <person name="Liu Y.-S."/>
            <person name="Moore S.M."/>
            <person name="Muzny D."/>
            <person name="Nazareth L.V."/>
            <person name="Ngo D.N."/>
            <person name="Okwuonu G.O."/>
            <person name="Pai G."/>
            <person name="Parker D."/>
            <person name="Paul H.A."/>
            <person name="Pfannkoch C."/>
            <person name="Pohl C.S."/>
            <person name="Rogers Y.-H.C."/>
            <person name="Ruiz S.J."/>
            <person name="Sabo A."/>
            <person name="Santibanez J."/>
            <person name="Schneider B.W."/>
            <person name="Smith S.M."/>
            <person name="Sodergren E."/>
            <person name="Svatek A.F."/>
            <person name="Utterback T.R."/>
            <person name="Vattathil S."/>
            <person name="Warren W."/>
            <person name="White C.S."/>
            <person name="Chinwalla A.T."/>
            <person name="Feng Y."/>
            <person name="Halpern A.L."/>
            <person name="Hillier L.W."/>
            <person name="Huang X."/>
            <person name="Minx P."/>
            <person name="Nelson J.O."/>
            <person name="Pepin K.H."/>
            <person name="Qin X."/>
            <person name="Sutton G.G."/>
            <person name="Venter E."/>
            <person name="Walenz B.P."/>
            <person name="Wallis J.W."/>
            <person name="Worley K.C."/>
            <person name="Yang S.-P."/>
            <person name="Jones S.M."/>
            <person name="Marra M.A."/>
            <person name="Rocchi M."/>
            <person name="Schein J.E."/>
            <person name="Baertsch R."/>
            <person name="Clarke L."/>
            <person name="Csuros M."/>
            <person name="Glasscock J."/>
            <person name="Harris R.A."/>
            <person name="Havlak P."/>
            <person name="Jackson A.R."/>
            <person name="Jiang H."/>
            <person name="Liu Y."/>
            <person name="Messina D.N."/>
            <person name="Shen Y."/>
            <person name="Song H.X.-Z."/>
            <person name="Wylie T."/>
            <person name="Zhang L."/>
            <person name="Birney E."/>
            <person name="Han K."/>
            <person name="Konkel M.K."/>
            <person name="Lee J."/>
            <person name="Smit A.F.A."/>
            <person name="Ullmer B."/>
            <person name="Wang H."/>
            <person name="Xing J."/>
            <person name="Burhans R."/>
            <person name="Cheng Z."/>
            <person name="Karro J.E."/>
            <person name="Ma J."/>
            <person name="Raney B."/>
            <person name="She X."/>
            <person name="Cox M.J."/>
            <person name="Demuth J.P."/>
            <person name="Dumas L.J."/>
            <person name="Han S.-G."/>
            <person name="Hopkins J."/>
            <person name="Karimpour-Fard A."/>
            <person name="Kim Y.H."/>
            <person name="Pollack J.R."/>
            <person name="Vinar T."/>
            <person name="Addo-Quaye C."/>
            <person name="Degenhardt J."/>
            <person name="Denby A."/>
            <person name="Hubisz M.J."/>
            <person name="Indap A."/>
            <person name="Kosiol C."/>
            <person name="Lahn B.T."/>
            <person name="Lawson H.A."/>
            <person name="Marklein A."/>
            <person name="Nielsen R."/>
            <person name="Vallender E.J."/>
            <person name="Clark A.G."/>
            <person name="Ferguson B."/>
            <person name="Hernandez R.D."/>
            <person name="Hirani K."/>
            <person name="Kehrer-Sawatzki H."/>
            <person name="Kolb J."/>
            <person name="Patil S."/>
            <person name="Pu L.-L."/>
            <person name="Ren Y."/>
            <person name="Smith D.G."/>
            <person name="Wheeler D.A."/>
            <person name="Schenck I."/>
            <person name="Ball E.V."/>
            <person name="Chen R."/>
            <person name="Cooper D.N."/>
            <person name="Giardine B."/>
            <person name="Hsu F."/>
            <person name="Kent W.J."/>
            <person name="Lesk A."/>
            <person name="Nelson D.L."/>
            <person name="O'brien W.E."/>
            <person name="Pruefer K."/>
            <person name="Stenson P.D."/>
            <person name="Wallace J.C."/>
            <person name="Ke H."/>
            <person name="Liu X.-M."/>
            <person name="Wang P."/>
            <person name="Xiang A.P."/>
            <person name="Yang F."/>
            <person name="Barber G.P."/>
            <person name="Haussler D."/>
            <person name="Karolchik D."/>
            <person name="Kern A.D."/>
            <person name="Kuhn R.M."/>
            <person name="Smith K.E."/>
            <person name="Zwieg A.S."/>
        </authorList>
    </citation>
    <scope>NUCLEOTIDE SEQUENCE [LARGE SCALE GENOMIC DNA]</scope>
    <source>
        <strain evidence="2">17573</strain>
    </source>
</reference>
<dbReference type="GeneTree" id="ENSGT01120000271815"/>
<dbReference type="AlphaFoldDB" id="A0A5F7ZYJ7"/>
<protein>
    <submittedName>
        <fullName evidence="1">Uncharacterized protein</fullName>
    </submittedName>
</protein>
<reference evidence="1" key="4">
    <citation type="submission" date="2025-09" db="UniProtKB">
        <authorList>
            <consortium name="Ensembl"/>
        </authorList>
    </citation>
    <scope>IDENTIFICATION</scope>
    <source>
        <strain evidence="1">17573</strain>
    </source>
</reference>
<dbReference type="InParanoid" id="A0A5F7ZYJ7"/>
<dbReference type="Ensembl" id="ENSMMUT00000105535.1">
    <property type="protein sequence ID" value="ENSMMUP00000070733.1"/>
    <property type="gene ID" value="ENSMMUG00000061936.1"/>
</dbReference>
<organism evidence="1 2">
    <name type="scientific">Macaca mulatta</name>
    <name type="common">Rhesus macaque</name>
    <dbReference type="NCBI Taxonomy" id="9544"/>
    <lineage>
        <taxon>Eukaryota</taxon>
        <taxon>Metazoa</taxon>
        <taxon>Chordata</taxon>
        <taxon>Craniata</taxon>
        <taxon>Vertebrata</taxon>
        <taxon>Euteleostomi</taxon>
        <taxon>Mammalia</taxon>
        <taxon>Eutheria</taxon>
        <taxon>Euarchontoglires</taxon>
        <taxon>Primates</taxon>
        <taxon>Haplorrhini</taxon>
        <taxon>Catarrhini</taxon>
        <taxon>Cercopithecidae</taxon>
        <taxon>Cercopithecinae</taxon>
        <taxon>Macaca</taxon>
    </lineage>
</organism>
<evidence type="ECO:0000313" key="2">
    <source>
        <dbReference type="Proteomes" id="UP000006718"/>
    </source>
</evidence>
<dbReference type="Bgee" id="ENSMMUG00000061936">
    <property type="expression patterns" value="Expressed in dorsolateral prefrontal cortex and 21 other cell types or tissues"/>
</dbReference>
<name>A0A5F7ZYJ7_MACMU</name>
<proteinExistence type="predicted"/>
<dbReference type="PANTHER" id="PTHR12138:SF133">
    <property type="entry name" value="SECRETED PROTEIN"/>
    <property type="match status" value="1"/>
</dbReference>
<reference evidence="1" key="3">
    <citation type="submission" date="2025-08" db="UniProtKB">
        <authorList>
            <consortium name="Ensembl"/>
        </authorList>
    </citation>
    <scope>IDENTIFICATION</scope>
    <source>
        <strain evidence="1">17573</strain>
    </source>
</reference>
<accession>A0A5F7ZYJ7</accession>
<sequence>IFFFFFPQGSVSLCHPGWSAVVQSHCNLHLPGSIDSCASASQVAGITGTCHHARLIFVFLVETGFHHVGQAGLKVLTSSDLPTLASQSAGIKGVSHHTQPRLILNKLRREKTCQG</sequence>
<dbReference type="PRINTS" id="PR02045">
    <property type="entry name" value="F138DOMAIN"/>
</dbReference>
<dbReference type="VEuPathDB" id="HostDB:ENSMMUG00000061936"/>
<evidence type="ECO:0000313" key="1">
    <source>
        <dbReference type="Ensembl" id="ENSMMUP00000070733.1"/>
    </source>
</evidence>
<keyword evidence="2" id="KW-1185">Reference proteome</keyword>
<dbReference type="Proteomes" id="UP000006718">
    <property type="component" value="Chromosome 7"/>
</dbReference>
<reference evidence="1" key="2">
    <citation type="submission" date="2019-01" db="EMBL/GenBank/DDBJ databases">
        <authorList>
            <person name="Graves T."/>
            <person name="Eichler E.E."/>
            <person name="Wilson R.K."/>
        </authorList>
    </citation>
    <scope>NUCLEOTIDE SEQUENCE [LARGE SCALE GENOMIC DNA]</scope>
    <source>
        <strain evidence="1">17573</strain>
    </source>
</reference>